<keyword evidence="1" id="KW-0812">Transmembrane</keyword>
<dbReference type="Proteomes" id="UP000295371">
    <property type="component" value="Unassembled WGS sequence"/>
</dbReference>
<gene>
    <name evidence="3" type="ORF">CLV29_3002</name>
</gene>
<reference evidence="3 4" key="1">
    <citation type="submission" date="2019-03" db="EMBL/GenBank/DDBJ databases">
        <title>Genomic Encyclopedia of Archaeal and Bacterial Type Strains, Phase II (KMG-II): from individual species to whole genera.</title>
        <authorList>
            <person name="Goeker M."/>
        </authorList>
    </citation>
    <scope>NUCLEOTIDE SEQUENCE [LARGE SCALE GENOMIC DNA]</scope>
    <source>
        <strain evidence="3 4">DSM 24323</strain>
    </source>
</reference>
<accession>A0A4R7J160</accession>
<keyword evidence="3" id="KW-0378">Hydrolase</keyword>
<feature type="domain" description="CAAX prenyl protease 2/Lysostaphin resistance protein A-like" evidence="2">
    <location>
        <begin position="137"/>
        <end position="228"/>
    </location>
</feature>
<dbReference type="Pfam" id="PF02517">
    <property type="entry name" value="Rce1-like"/>
    <property type="match status" value="1"/>
</dbReference>
<evidence type="ECO:0000256" key="1">
    <source>
        <dbReference type="SAM" id="Phobius"/>
    </source>
</evidence>
<feature type="transmembrane region" description="Helical" evidence="1">
    <location>
        <begin position="196"/>
        <end position="213"/>
    </location>
</feature>
<sequence length="244" mass="26617">MVVLALSLGRSAVYSVLNLIEKLTRPEALSSQTTSMNSSITPDRPWLDLSYQLAQILFGVAPAALAVYLLLFRAGPMLWGRSPFAALGLDLRRPGFDLSRGAVLLAVIGIPGIGIYLGARALGLNTTIAAANLAENWWTIPVLVLAALEASLLEEIVIAGYFLIRLTQLGWSWWQMVLLSALIRGSYHLYQGVGQGIANFLMGLVFGLLFLRWKRVGPLIVVHLLLDVFSFVGYALLAPVVDWL</sequence>
<dbReference type="GO" id="GO:0006508">
    <property type="term" value="P:proteolysis"/>
    <property type="evidence" value="ECO:0007669"/>
    <property type="project" value="UniProtKB-KW"/>
</dbReference>
<feature type="transmembrane region" description="Helical" evidence="1">
    <location>
        <begin position="139"/>
        <end position="164"/>
    </location>
</feature>
<keyword evidence="3" id="KW-0645">Protease</keyword>
<dbReference type="InterPro" id="IPR003675">
    <property type="entry name" value="Rce1/LyrA-like_dom"/>
</dbReference>
<evidence type="ECO:0000313" key="4">
    <source>
        <dbReference type="Proteomes" id="UP000295371"/>
    </source>
</evidence>
<keyword evidence="4" id="KW-1185">Reference proteome</keyword>
<keyword evidence="1" id="KW-1133">Transmembrane helix</keyword>
<dbReference type="EMBL" id="SOAW01000003">
    <property type="protein sequence ID" value="TDT29979.1"/>
    <property type="molecule type" value="Genomic_DNA"/>
</dbReference>
<organism evidence="3 4">
    <name type="scientific">Naumannella halotolerans</name>
    <dbReference type="NCBI Taxonomy" id="993414"/>
    <lineage>
        <taxon>Bacteria</taxon>
        <taxon>Bacillati</taxon>
        <taxon>Actinomycetota</taxon>
        <taxon>Actinomycetes</taxon>
        <taxon>Propionibacteriales</taxon>
        <taxon>Propionibacteriaceae</taxon>
        <taxon>Naumannella</taxon>
    </lineage>
</organism>
<keyword evidence="1" id="KW-0472">Membrane</keyword>
<feature type="transmembrane region" description="Helical" evidence="1">
    <location>
        <begin position="53"/>
        <end position="72"/>
    </location>
</feature>
<feature type="transmembrane region" description="Helical" evidence="1">
    <location>
        <begin position="220"/>
        <end position="241"/>
    </location>
</feature>
<name>A0A4R7J160_9ACTN</name>
<comment type="caution">
    <text evidence="3">The sequence shown here is derived from an EMBL/GenBank/DDBJ whole genome shotgun (WGS) entry which is preliminary data.</text>
</comment>
<feature type="transmembrane region" description="Helical" evidence="1">
    <location>
        <begin position="171"/>
        <end position="190"/>
    </location>
</feature>
<evidence type="ECO:0000259" key="2">
    <source>
        <dbReference type="Pfam" id="PF02517"/>
    </source>
</evidence>
<protein>
    <submittedName>
        <fullName evidence="3">CAAX prenyl protease-like protein</fullName>
    </submittedName>
</protein>
<dbReference type="GO" id="GO:0080120">
    <property type="term" value="P:CAAX-box protein maturation"/>
    <property type="evidence" value="ECO:0007669"/>
    <property type="project" value="UniProtKB-ARBA"/>
</dbReference>
<feature type="transmembrane region" description="Helical" evidence="1">
    <location>
        <begin position="101"/>
        <end position="119"/>
    </location>
</feature>
<evidence type="ECO:0000313" key="3">
    <source>
        <dbReference type="EMBL" id="TDT29979.1"/>
    </source>
</evidence>
<proteinExistence type="predicted"/>
<dbReference type="GO" id="GO:0004175">
    <property type="term" value="F:endopeptidase activity"/>
    <property type="evidence" value="ECO:0007669"/>
    <property type="project" value="UniProtKB-ARBA"/>
</dbReference>
<dbReference type="AlphaFoldDB" id="A0A4R7J160"/>